<evidence type="ECO:0000313" key="2">
    <source>
        <dbReference type="EMBL" id="GIY06219.1"/>
    </source>
</evidence>
<sequence length="110" mass="12815">MRILENSERVSSWCLELSSRFPVRSMSLNVQCPPPLPVIGTRRIVEEFSKKSHETFPRWPPPHPIHEGSRLPQGPVPRSCSTSRKAREIRQRRRENKQELPEQFVGARGY</sequence>
<comment type="caution">
    <text evidence="2">The sequence shown here is derived from an EMBL/GenBank/DDBJ whole genome shotgun (WGS) entry which is preliminary data.</text>
</comment>
<evidence type="ECO:0000313" key="3">
    <source>
        <dbReference type="Proteomes" id="UP001054945"/>
    </source>
</evidence>
<evidence type="ECO:0000256" key="1">
    <source>
        <dbReference type="SAM" id="MobiDB-lite"/>
    </source>
</evidence>
<gene>
    <name evidence="2" type="ORF">CEXT_41131</name>
</gene>
<proteinExistence type="predicted"/>
<dbReference type="EMBL" id="BPLR01005937">
    <property type="protein sequence ID" value="GIY06219.1"/>
    <property type="molecule type" value="Genomic_DNA"/>
</dbReference>
<reference evidence="2 3" key="1">
    <citation type="submission" date="2021-06" db="EMBL/GenBank/DDBJ databases">
        <title>Caerostris extrusa draft genome.</title>
        <authorList>
            <person name="Kono N."/>
            <person name="Arakawa K."/>
        </authorList>
    </citation>
    <scope>NUCLEOTIDE SEQUENCE [LARGE SCALE GENOMIC DNA]</scope>
</reference>
<accession>A0AAV4QD41</accession>
<protein>
    <submittedName>
        <fullName evidence="2">Uncharacterized protein</fullName>
    </submittedName>
</protein>
<organism evidence="2 3">
    <name type="scientific">Caerostris extrusa</name>
    <name type="common">Bark spider</name>
    <name type="synonym">Caerostris bankana</name>
    <dbReference type="NCBI Taxonomy" id="172846"/>
    <lineage>
        <taxon>Eukaryota</taxon>
        <taxon>Metazoa</taxon>
        <taxon>Ecdysozoa</taxon>
        <taxon>Arthropoda</taxon>
        <taxon>Chelicerata</taxon>
        <taxon>Arachnida</taxon>
        <taxon>Araneae</taxon>
        <taxon>Araneomorphae</taxon>
        <taxon>Entelegynae</taxon>
        <taxon>Araneoidea</taxon>
        <taxon>Araneidae</taxon>
        <taxon>Caerostris</taxon>
    </lineage>
</organism>
<feature type="region of interest" description="Disordered" evidence="1">
    <location>
        <begin position="53"/>
        <end position="110"/>
    </location>
</feature>
<dbReference type="AlphaFoldDB" id="A0AAV4QD41"/>
<name>A0AAV4QD41_CAEEX</name>
<keyword evidence="3" id="KW-1185">Reference proteome</keyword>
<dbReference type="Proteomes" id="UP001054945">
    <property type="component" value="Unassembled WGS sequence"/>
</dbReference>